<dbReference type="InterPro" id="IPR036394">
    <property type="entry name" value="Ribosomal_uL22_sf"/>
</dbReference>
<evidence type="ECO:0000256" key="2">
    <source>
        <dbReference type="ARBA" id="ARBA00009451"/>
    </source>
</evidence>
<dbReference type="RefSeq" id="WP_012192438.1">
    <property type="nucleotide sequence ID" value="NZ_LGKP01000025.1"/>
</dbReference>
<dbReference type="GO" id="GO:0003735">
    <property type="term" value="F:structural constituent of ribosome"/>
    <property type="evidence" value="ECO:0007669"/>
    <property type="project" value="InterPro"/>
</dbReference>
<evidence type="ECO:0000256" key="11">
    <source>
        <dbReference type="RuleBase" id="RU004005"/>
    </source>
</evidence>
<dbReference type="InterPro" id="IPR005727">
    <property type="entry name" value="Ribosomal_uL22_bac/chlpt-type"/>
</dbReference>
<dbReference type="PATRIC" id="fig|70996.4.peg.501"/>
<comment type="caution">
    <text evidence="14">The sequence shown here is derived from an EMBL/GenBank/DDBJ whole genome shotgun (WGS) entry which is preliminary data.</text>
</comment>
<evidence type="ECO:0000256" key="7">
    <source>
        <dbReference type="ARBA" id="ARBA00023274"/>
    </source>
</evidence>
<keyword evidence="15" id="KW-1185">Reference proteome</keyword>
<evidence type="ECO:0000256" key="13">
    <source>
        <dbReference type="RuleBase" id="RU004008"/>
    </source>
</evidence>
<dbReference type="PANTHER" id="PTHR13501:SF8">
    <property type="entry name" value="LARGE RIBOSOMAL SUBUNIT PROTEIN UL22M"/>
    <property type="match status" value="1"/>
</dbReference>
<dbReference type="PROSITE" id="PS00464">
    <property type="entry name" value="RIBOSOMAL_L22"/>
    <property type="match status" value="1"/>
</dbReference>
<evidence type="ECO:0000313" key="15">
    <source>
        <dbReference type="Proteomes" id="UP000050277"/>
    </source>
</evidence>
<accession>A0A0P6YK32</accession>
<dbReference type="AlphaFoldDB" id="A0A0P6YK32"/>
<name>A0A0P6YK32_9CHLR</name>
<evidence type="ECO:0000256" key="1">
    <source>
        <dbReference type="ARBA" id="ARBA00003478"/>
    </source>
</evidence>
<comment type="subunit">
    <text evidence="3 10 12">Part of the 50S ribosomal subunit.</text>
</comment>
<dbReference type="GO" id="GO:0006412">
    <property type="term" value="P:translation"/>
    <property type="evidence" value="ECO:0007669"/>
    <property type="project" value="UniProtKB-UniRule"/>
</dbReference>
<reference evidence="14 15" key="1">
    <citation type="submission" date="2015-07" db="EMBL/GenBank/DDBJ databases">
        <title>Whole genome sequence of Herpetosiphon geysericola DSM 7119.</title>
        <authorList>
            <person name="Hemp J."/>
            <person name="Ward L.M."/>
            <person name="Pace L.A."/>
            <person name="Fischer W.W."/>
        </authorList>
    </citation>
    <scope>NUCLEOTIDE SEQUENCE [LARGE SCALE GENOMIC DNA]</scope>
    <source>
        <strain evidence="14 15">DSM 7119</strain>
    </source>
</reference>
<dbReference type="Gene3D" id="3.90.470.10">
    <property type="entry name" value="Ribosomal protein L22/L17"/>
    <property type="match status" value="1"/>
</dbReference>
<dbReference type="NCBIfam" id="TIGR01044">
    <property type="entry name" value="rplV_bact"/>
    <property type="match status" value="1"/>
</dbReference>
<evidence type="ECO:0000256" key="10">
    <source>
        <dbReference type="HAMAP-Rule" id="MF_01331"/>
    </source>
</evidence>
<gene>
    <name evidence="10" type="primary">rplV</name>
    <name evidence="14" type="ORF">SE18_18125</name>
</gene>
<dbReference type="PANTHER" id="PTHR13501">
    <property type="entry name" value="CHLOROPLAST 50S RIBOSOMAL PROTEIN L22-RELATED"/>
    <property type="match status" value="1"/>
</dbReference>
<evidence type="ECO:0000313" key="14">
    <source>
        <dbReference type="EMBL" id="KPL85533.1"/>
    </source>
</evidence>
<keyword evidence="7 10" id="KW-0687">Ribonucleoprotein</keyword>
<dbReference type="InterPro" id="IPR001063">
    <property type="entry name" value="Ribosomal_uL22"/>
</dbReference>
<organism evidence="14 15">
    <name type="scientific">Herpetosiphon geysericola</name>
    <dbReference type="NCBI Taxonomy" id="70996"/>
    <lineage>
        <taxon>Bacteria</taxon>
        <taxon>Bacillati</taxon>
        <taxon>Chloroflexota</taxon>
        <taxon>Chloroflexia</taxon>
        <taxon>Herpetosiphonales</taxon>
        <taxon>Herpetosiphonaceae</taxon>
        <taxon>Herpetosiphon</taxon>
    </lineage>
</organism>
<dbReference type="EMBL" id="LGKP01000025">
    <property type="protein sequence ID" value="KPL85533.1"/>
    <property type="molecule type" value="Genomic_DNA"/>
</dbReference>
<comment type="similarity">
    <text evidence="2 10 11">Belongs to the universal ribosomal protein uL22 family.</text>
</comment>
<dbReference type="STRING" id="70996.SE18_18125"/>
<evidence type="ECO:0000256" key="8">
    <source>
        <dbReference type="ARBA" id="ARBA00025084"/>
    </source>
</evidence>
<dbReference type="GO" id="GO:0019843">
    <property type="term" value="F:rRNA binding"/>
    <property type="evidence" value="ECO:0007669"/>
    <property type="project" value="UniProtKB-UniRule"/>
</dbReference>
<dbReference type="SMR" id="A0A0P6YK32"/>
<dbReference type="InterPro" id="IPR047867">
    <property type="entry name" value="Ribosomal_uL22_bac/org-type"/>
</dbReference>
<sequence>MQAKAILRNFRMSPQKVRLVADLVRGKNVTEALGILQYLPHKAAPEIARVIKSAKANADHNYQMSPEDLVVKTIMVDAGPVLKRYMPRARGRGDRILKRSSHITVIVDDGEVL</sequence>
<comment type="function">
    <text evidence="10 13">This protein binds specifically to 23S rRNA; its binding is stimulated by other ribosomal proteins, e.g., L4, L17, and L20. It is important during the early stages of 50S assembly. It makes multiple contacts with different domains of the 23S rRNA in the assembled 50S subunit and ribosome.</text>
</comment>
<dbReference type="HAMAP" id="MF_01331_B">
    <property type="entry name" value="Ribosomal_uL22_B"/>
    <property type="match status" value="1"/>
</dbReference>
<dbReference type="OrthoDB" id="9805969at2"/>
<comment type="function">
    <text evidence="1 10">The globular domain of the protein is located near the polypeptide exit tunnel on the outside of the subunit, while an extended beta-hairpin is found that lines the wall of the exit tunnel in the center of the 70S ribosome.</text>
</comment>
<dbReference type="InterPro" id="IPR018260">
    <property type="entry name" value="Ribosomal_uL22_CS"/>
</dbReference>
<evidence type="ECO:0000256" key="9">
    <source>
        <dbReference type="ARBA" id="ARBA00035207"/>
    </source>
</evidence>
<dbReference type="CDD" id="cd00336">
    <property type="entry name" value="Ribosomal_L22"/>
    <property type="match status" value="1"/>
</dbReference>
<protein>
    <recommendedName>
        <fullName evidence="9 10">Large ribosomal subunit protein uL22</fullName>
    </recommendedName>
</protein>
<evidence type="ECO:0000256" key="3">
    <source>
        <dbReference type="ARBA" id="ARBA00011838"/>
    </source>
</evidence>
<evidence type="ECO:0000256" key="12">
    <source>
        <dbReference type="RuleBase" id="RU004006"/>
    </source>
</evidence>
<dbReference type="SUPFAM" id="SSF54843">
    <property type="entry name" value="Ribosomal protein L22"/>
    <property type="match status" value="1"/>
</dbReference>
<evidence type="ECO:0000256" key="6">
    <source>
        <dbReference type="ARBA" id="ARBA00022980"/>
    </source>
</evidence>
<dbReference type="Proteomes" id="UP000050277">
    <property type="component" value="Unassembled WGS sequence"/>
</dbReference>
<keyword evidence="5 10" id="KW-0694">RNA-binding</keyword>
<keyword evidence="6 10" id="KW-0689">Ribosomal protein</keyword>
<evidence type="ECO:0000256" key="5">
    <source>
        <dbReference type="ARBA" id="ARBA00022884"/>
    </source>
</evidence>
<keyword evidence="4 10" id="KW-0699">rRNA-binding</keyword>
<evidence type="ECO:0000256" key="4">
    <source>
        <dbReference type="ARBA" id="ARBA00022730"/>
    </source>
</evidence>
<dbReference type="GO" id="GO:0022625">
    <property type="term" value="C:cytosolic large ribosomal subunit"/>
    <property type="evidence" value="ECO:0007669"/>
    <property type="project" value="TreeGrafter"/>
</dbReference>
<proteinExistence type="inferred from homology"/>
<dbReference type="Pfam" id="PF00237">
    <property type="entry name" value="Ribosomal_L22"/>
    <property type="match status" value="1"/>
</dbReference>
<comment type="function">
    <text evidence="8">This protein binds specifically to 23S rRNA; its binding is stimulated by other ribosomal proteins, e.g. L4, L17, and L20. It is important during the early stages of 50S assembly. It makes multiple contacts with different domains of the 23S rRNA in the assembled 50S subunit and ribosome.</text>
</comment>